<reference evidence="2 3" key="1">
    <citation type="submission" date="2018-03" db="EMBL/GenBank/DDBJ databases">
        <title>Marinobacter brunus sp. nov., a marine bacterium of Gamma-proteobacteria isolated from the surface seawater of the South China Sea.</title>
        <authorList>
            <person name="Cheng H."/>
            <person name="Wu Y.-H."/>
            <person name="Xamxidin M."/>
            <person name="Xu X.-W."/>
        </authorList>
    </citation>
    <scope>NUCLEOTIDE SEQUENCE [LARGE SCALE GENOMIC DNA]</scope>
    <source>
        <strain evidence="2 3">JCM 30472</strain>
    </source>
</reference>
<proteinExistence type="predicted"/>
<dbReference type="GO" id="GO:0032259">
    <property type="term" value="P:methylation"/>
    <property type="evidence" value="ECO:0007669"/>
    <property type="project" value="UniProtKB-KW"/>
</dbReference>
<feature type="domain" description="Methyltransferase" evidence="1">
    <location>
        <begin position="139"/>
        <end position="239"/>
    </location>
</feature>
<keyword evidence="3" id="KW-1185">Reference proteome</keyword>
<protein>
    <submittedName>
        <fullName evidence="2">SAM-dependent methyltransferase</fullName>
    </submittedName>
</protein>
<dbReference type="InterPro" id="IPR029063">
    <property type="entry name" value="SAM-dependent_MTases_sf"/>
</dbReference>
<keyword evidence="2" id="KW-0489">Methyltransferase</keyword>
<evidence type="ECO:0000313" key="2">
    <source>
        <dbReference type="EMBL" id="PSF08887.1"/>
    </source>
</evidence>
<dbReference type="AlphaFoldDB" id="A0A2T1KFI4"/>
<gene>
    <name evidence="2" type="ORF">C7H08_09550</name>
</gene>
<dbReference type="EMBL" id="PXNN01000011">
    <property type="protein sequence ID" value="PSF08887.1"/>
    <property type="molecule type" value="Genomic_DNA"/>
</dbReference>
<dbReference type="PANTHER" id="PTHR13369">
    <property type="match status" value="1"/>
</dbReference>
<comment type="caution">
    <text evidence="2">The sequence shown here is derived from an EMBL/GenBank/DDBJ whole genome shotgun (WGS) entry which is preliminary data.</text>
</comment>
<sequence>MTLSPAANLHGAAPSFWNRWQLLNNWLVQHQPIWRTVPFSEPVPAWCRHYPELTSWLETLTDQECDAWQDNLQAFATEAAGFVPDLGDYGELVALPRLTTAETGQNAALPEVNAVDMPGRKRLQAGAFAASVRPLNGPVLDWCCGKGHLARTLAGQGADSVLGVEWNPELVTDGNRLAQRYGDPVQLRQQDVMAGDFAWPAAAHGVALHACGDLHRQLLKNGSAASAPRLSISPCCYHLTGNEQYRLLSDQARNAAGALAVDRNSLRLAVQETVTAPARERKQAAVVSAWRLGFDALQRHARNADEYLPVPSHPSRLNSGDFEGFCVWAAQHKELRLPDKVDWQHWQSEGERRVRQVRRHELLRHLFRRPLELWLVLDYAVFLEEQGYQVRLGTFCDRLLTPRNLLLDAVRASELAKK</sequence>
<dbReference type="SUPFAM" id="SSF53335">
    <property type="entry name" value="S-adenosyl-L-methionine-dependent methyltransferases"/>
    <property type="match status" value="1"/>
</dbReference>
<dbReference type="CDD" id="cd02440">
    <property type="entry name" value="AdoMet_MTases"/>
    <property type="match status" value="1"/>
</dbReference>
<dbReference type="Proteomes" id="UP000238385">
    <property type="component" value="Unassembled WGS sequence"/>
</dbReference>
<accession>A0A2T1KFI4</accession>
<dbReference type="Pfam" id="PF13679">
    <property type="entry name" value="Methyltransf_32"/>
    <property type="match status" value="1"/>
</dbReference>
<dbReference type="InterPro" id="IPR025714">
    <property type="entry name" value="Methyltranfer_dom"/>
</dbReference>
<dbReference type="OrthoDB" id="5298194at2"/>
<keyword evidence="2" id="KW-0808">Transferase</keyword>
<evidence type="ECO:0000313" key="3">
    <source>
        <dbReference type="Proteomes" id="UP000238385"/>
    </source>
</evidence>
<evidence type="ECO:0000259" key="1">
    <source>
        <dbReference type="Pfam" id="PF13679"/>
    </source>
</evidence>
<dbReference type="Gene3D" id="3.40.50.150">
    <property type="entry name" value="Vaccinia Virus protein VP39"/>
    <property type="match status" value="1"/>
</dbReference>
<dbReference type="GO" id="GO:0008168">
    <property type="term" value="F:methyltransferase activity"/>
    <property type="evidence" value="ECO:0007669"/>
    <property type="project" value="UniProtKB-KW"/>
</dbReference>
<name>A0A2T1KFI4_9GAMM</name>
<dbReference type="RefSeq" id="WP_106671483.1">
    <property type="nucleotide sequence ID" value="NZ_BMFE01000001.1"/>
</dbReference>
<dbReference type="PANTHER" id="PTHR13369:SF0">
    <property type="entry name" value="GLUTATHIONE S-TRANSFERASE C-TERMINAL DOMAIN-CONTAINING PROTEIN"/>
    <property type="match status" value="1"/>
</dbReference>
<organism evidence="2 3">
    <name type="scientific">Marinobacter halophilus</name>
    <dbReference type="NCBI Taxonomy" id="1323740"/>
    <lineage>
        <taxon>Bacteria</taxon>
        <taxon>Pseudomonadati</taxon>
        <taxon>Pseudomonadota</taxon>
        <taxon>Gammaproteobacteria</taxon>
        <taxon>Pseudomonadales</taxon>
        <taxon>Marinobacteraceae</taxon>
        <taxon>Marinobacter</taxon>
    </lineage>
</organism>